<evidence type="ECO:0000313" key="3">
    <source>
        <dbReference type="Proteomes" id="UP000824120"/>
    </source>
</evidence>
<gene>
    <name evidence="2" type="ORF">H5410_002306</name>
</gene>
<protein>
    <recommendedName>
        <fullName evidence="1">DUF4283 domain-containing protein</fullName>
    </recommendedName>
</protein>
<organism evidence="2 3">
    <name type="scientific">Solanum commersonii</name>
    <name type="common">Commerson's wild potato</name>
    <name type="synonym">Commerson's nightshade</name>
    <dbReference type="NCBI Taxonomy" id="4109"/>
    <lineage>
        <taxon>Eukaryota</taxon>
        <taxon>Viridiplantae</taxon>
        <taxon>Streptophyta</taxon>
        <taxon>Embryophyta</taxon>
        <taxon>Tracheophyta</taxon>
        <taxon>Spermatophyta</taxon>
        <taxon>Magnoliopsida</taxon>
        <taxon>eudicotyledons</taxon>
        <taxon>Gunneridae</taxon>
        <taxon>Pentapetalae</taxon>
        <taxon>asterids</taxon>
        <taxon>lamiids</taxon>
        <taxon>Solanales</taxon>
        <taxon>Solanaceae</taxon>
        <taxon>Solanoideae</taxon>
        <taxon>Solaneae</taxon>
        <taxon>Solanum</taxon>
    </lineage>
</organism>
<sequence length="191" mass="21791">MAGGQSSPGNETVEIKLITLLHGEPTITWTKKGKISNELRKTIPIQLEIKGPCNIGFLEDRHILIRLSLLEDYATLMAKAWELRVRNKYYPLRFLKWDPCFNQAEEITIAIAWISFLGLPTNLFDKEYLFSLANAVGKPLVIDKATNNQTRPSCARIKVEVDLLKYLPKRIQINCGRRNRSSEIKVAKNPI</sequence>
<dbReference type="Proteomes" id="UP000824120">
    <property type="component" value="Chromosome 1"/>
</dbReference>
<feature type="domain" description="DUF4283" evidence="1">
    <location>
        <begin position="37"/>
        <end position="104"/>
    </location>
</feature>
<dbReference type="InterPro" id="IPR025558">
    <property type="entry name" value="DUF4283"/>
</dbReference>
<keyword evidence="3" id="KW-1185">Reference proteome</keyword>
<dbReference type="OrthoDB" id="1002340at2759"/>
<dbReference type="PANTHER" id="PTHR31286:SF179">
    <property type="entry name" value="RNASE H TYPE-1 DOMAIN-CONTAINING PROTEIN"/>
    <property type="match status" value="1"/>
</dbReference>
<evidence type="ECO:0000313" key="2">
    <source>
        <dbReference type="EMBL" id="KAG5630589.1"/>
    </source>
</evidence>
<dbReference type="Pfam" id="PF14111">
    <property type="entry name" value="DUF4283"/>
    <property type="match status" value="1"/>
</dbReference>
<dbReference type="InterPro" id="IPR040256">
    <property type="entry name" value="At4g02000-like"/>
</dbReference>
<proteinExistence type="predicted"/>
<dbReference type="EMBL" id="JACXVP010000001">
    <property type="protein sequence ID" value="KAG5630589.1"/>
    <property type="molecule type" value="Genomic_DNA"/>
</dbReference>
<comment type="caution">
    <text evidence="2">The sequence shown here is derived from an EMBL/GenBank/DDBJ whole genome shotgun (WGS) entry which is preliminary data.</text>
</comment>
<accession>A0A9J6B1D2</accession>
<dbReference type="PANTHER" id="PTHR31286">
    <property type="entry name" value="GLYCINE-RICH CELL WALL STRUCTURAL PROTEIN 1.8-LIKE"/>
    <property type="match status" value="1"/>
</dbReference>
<evidence type="ECO:0000259" key="1">
    <source>
        <dbReference type="Pfam" id="PF14111"/>
    </source>
</evidence>
<reference evidence="2 3" key="1">
    <citation type="submission" date="2020-09" db="EMBL/GenBank/DDBJ databases">
        <title>De no assembly of potato wild relative species, Solanum commersonii.</title>
        <authorList>
            <person name="Cho K."/>
        </authorList>
    </citation>
    <scope>NUCLEOTIDE SEQUENCE [LARGE SCALE GENOMIC DNA]</scope>
    <source>
        <strain evidence="2">LZ3.2</strain>
        <tissue evidence="2">Leaf</tissue>
    </source>
</reference>
<name>A0A9J6B1D2_SOLCO</name>
<dbReference type="AlphaFoldDB" id="A0A9J6B1D2"/>